<evidence type="ECO:0000256" key="5">
    <source>
        <dbReference type="ARBA" id="ARBA00022840"/>
    </source>
</evidence>
<keyword evidence="7" id="KW-0238">DNA-binding</keyword>
<comment type="subcellular location">
    <subcellularLocation>
        <location evidence="1">Nucleus</location>
    </subcellularLocation>
</comment>
<evidence type="ECO:0000256" key="1">
    <source>
        <dbReference type="ARBA" id="ARBA00004123"/>
    </source>
</evidence>
<keyword evidence="13" id="KW-1185">Reference proteome</keyword>
<dbReference type="InterPro" id="IPR049730">
    <property type="entry name" value="SNF2/RAD54-like_C"/>
</dbReference>
<keyword evidence="2" id="KW-0547">Nucleotide-binding</keyword>
<dbReference type="FunFam" id="3.40.50.10810:FF:000005">
    <property type="entry name" value="Photoperiod-independent early flowering 1"/>
    <property type="match status" value="1"/>
</dbReference>
<dbReference type="InParanoid" id="A0A2P6NRN9"/>
<feature type="compositionally biased region" description="Polar residues" evidence="9">
    <location>
        <begin position="73"/>
        <end position="82"/>
    </location>
</feature>
<dbReference type="InterPro" id="IPR001650">
    <property type="entry name" value="Helicase_C-like"/>
</dbReference>
<proteinExistence type="predicted"/>
<sequence length="905" mass="105024">MFYAPRLFDEFKQPLLRGSLSIKDNPYLEQSGDDFSGASSGEDDSFVVDDSDEEALIPQKKNQRETKPIVNKKPNNSRIANNKHNKSVDYDPDWISTSAKQNNGGAFKTKPTTQPTFASFINNYKRNSDAPSPFFPVRKPNHSEVTKQKPKSLNWDFDDEEDDVSGQKRQAPEDNDEPLIHIRKRLKKNFSYDSDEEKEKSPPHYNSSALDPIDLDDAQIREMPTTSLAKHIYGTMDIKERIHWTTDTRERMKSELQRRKKQLNKKAIVIEDDDSNIGGSKSSASDHSEAEEPVIVQEEEEEEEEYDEEITIEDLIDGCRQYSTEMCDKLKEEAKVEQPKSLKHNLKAYQLIGLNWLSLIHDHKLNGILADEMGLGKTIQTIAFLAHLKSTGVKGPHLIIVPASTLYNWDKELKAWCPTLKVFIYHGSQKDRLEARLDIDMSQIDVIVTTYNIAENKFDTSFLRKQDIHCLVLDEAHSIKNAKTNRYKKLSSYRPKMRILLTGTPLQNNLSELWTLLVFLMPDMFTEVSSSKWLKQLDEVVKRKGGEQMEKVDQIKSILSPFILRRLKSEVFMEIPPKEETVVLVPFSEDQKEIYDEILQQSKKAWSDRKKEEREKLSESIDIEEMEEEEEKKTKKGKKSFAAIFSHTVMLFRKISCHIRLIRRHYNESRIDRMARRLREKEEEYKKQPLAHIKEDLSINSDYELHEFCNSRKSMQDFTLEDDELFYSPKFEKMKELIGKIFKKGEKVVIFSQFVIVLDILGPYLESLGYAYMRLDGSTPVTDRQEMIDEFNNGQVNIFIISTKAGGQGINLTSANHVIFHDISFNYTVDRQAEDRCHRMGQQKPVTIYRLITEGSIEEHMLMVANSKRKLNDQVLEEGSYDNKESERKIMKNLFHGLFGDMIVD</sequence>
<dbReference type="GO" id="GO:0004386">
    <property type="term" value="F:helicase activity"/>
    <property type="evidence" value="ECO:0007669"/>
    <property type="project" value="UniProtKB-KW"/>
</dbReference>
<dbReference type="GO" id="GO:0003677">
    <property type="term" value="F:DNA binding"/>
    <property type="evidence" value="ECO:0007669"/>
    <property type="project" value="UniProtKB-KW"/>
</dbReference>
<feature type="domain" description="Helicase C-terminal" evidence="11">
    <location>
        <begin position="733"/>
        <end position="891"/>
    </location>
</feature>
<gene>
    <name evidence="12" type="ORF">PROFUN_05121</name>
</gene>
<dbReference type="InterPro" id="IPR027417">
    <property type="entry name" value="P-loop_NTPase"/>
</dbReference>
<evidence type="ECO:0000256" key="3">
    <source>
        <dbReference type="ARBA" id="ARBA00022801"/>
    </source>
</evidence>
<dbReference type="SUPFAM" id="SSF52540">
    <property type="entry name" value="P-loop containing nucleoside triphosphate hydrolases"/>
    <property type="match status" value="2"/>
</dbReference>
<dbReference type="PROSITE" id="PS51192">
    <property type="entry name" value="HELICASE_ATP_BIND_1"/>
    <property type="match status" value="1"/>
</dbReference>
<dbReference type="GO" id="GO:0005634">
    <property type="term" value="C:nucleus"/>
    <property type="evidence" value="ECO:0007669"/>
    <property type="project" value="UniProtKB-SubCell"/>
</dbReference>
<dbReference type="Gene3D" id="3.40.50.10810">
    <property type="entry name" value="Tandem AAA-ATPase domain"/>
    <property type="match status" value="1"/>
</dbReference>
<dbReference type="InterPro" id="IPR038718">
    <property type="entry name" value="SNF2-like_sf"/>
</dbReference>
<dbReference type="Pfam" id="PF00176">
    <property type="entry name" value="SNF2-rel_dom"/>
    <property type="match status" value="1"/>
</dbReference>
<feature type="compositionally biased region" description="Polar residues" evidence="9">
    <location>
        <begin position="95"/>
        <end position="114"/>
    </location>
</feature>
<feature type="domain" description="Helicase ATP-binding" evidence="10">
    <location>
        <begin position="358"/>
        <end position="523"/>
    </location>
</feature>
<dbReference type="SMART" id="SM00487">
    <property type="entry name" value="DEXDc"/>
    <property type="match status" value="1"/>
</dbReference>
<feature type="compositionally biased region" description="Acidic residues" evidence="9">
    <location>
        <begin position="41"/>
        <end position="55"/>
    </location>
</feature>
<name>A0A2P6NRN9_9EUKA</name>
<organism evidence="12 13">
    <name type="scientific">Planoprotostelium fungivorum</name>
    <dbReference type="NCBI Taxonomy" id="1890364"/>
    <lineage>
        <taxon>Eukaryota</taxon>
        <taxon>Amoebozoa</taxon>
        <taxon>Evosea</taxon>
        <taxon>Variosea</taxon>
        <taxon>Cavosteliida</taxon>
        <taxon>Cavosteliaceae</taxon>
        <taxon>Planoprotostelium</taxon>
    </lineage>
</organism>
<feature type="region of interest" description="Disordered" evidence="9">
    <location>
        <begin position="131"/>
        <end position="212"/>
    </location>
</feature>
<reference evidence="12 13" key="1">
    <citation type="journal article" date="2018" name="Genome Biol. Evol.">
        <title>Multiple Roots of Fruiting Body Formation in Amoebozoa.</title>
        <authorList>
            <person name="Hillmann F."/>
            <person name="Forbes G."/>
            <person name="Novohradska S."/>
            <person name="Ferling I."/>
            <person name="Riege K."/>
            <person name="Groth M."/>
            <person name="Westermann M."/>
            <person name="Marz M."/>
            <person name="Spaller T."/>
            <person name="Winckler T."/>
            <person name="Schaap P."/>
            <person name="Glockner G."/>
        </authorList>
    </citation>
    <scope>NUCLEOTIDE SEQUENCE [LARGE SCALE GENOMIC DNA]</scope>
    <source>
        <strain evidence="12 13">Jena</strain>
    </source>
</reference>
<dbReference type="Gene3D" id="3.40.50.300">
    <property type="entry name" value="P-loop containing nucleotide triphosphate hydrolases"/>
    <property type="match status" value="1"/>
</dbReference>
<feature type="region of interest" description="Disordered" evidence="9">
    <location>
        <begin position="24"/>
        <end position="114"/>
    </location>
</feature>
<evidence type="ECO:0000256" key="2">
    <source>
        <dbReference type="ARBA" id="ARBA00022741"/>
    </source>
</evidence>
<evidence type="ECO:0000313" key="12">
    <source>
        <dbReference type="EMBL" id="PRP86642.1"/>
    </source>
</evidence>
<dbReference type="Proteomes" id="UP000241769">
    <property type="component" value="Unassembled WGS sequence"/>
</dbReference>
<dbReference type="CDD" id="cd18793">
    <property type="entry name" value="SF2_C_SNF"/>
    <property type="match status" value="1"/>
</dbReference>
<keyword evidence="8" id="KW-0539">Nucleus</keyword>
<dbReference type="PROSITE" id="PS51194">
    <property type="entry name" value="HELICASE_CTER"/>
    <property type="match status" value="1"/>
</dbReference>
<keyword evidence="3" id="KW-0378">Hydrolase</keyword>
<dbReference type="SMART" id="SM00490">
    <property type="entry name" value="HELICc"/>
    <property type="match status" value="1"/>
</dbReference>
<dbReference type="GO" id="GO:0016787">
    <property type="term" value="F:hydrolase activity"/>
    <property type="evidence" value="ECO:0007669"/>
    <property type="project" value="UniProtKB-KW"/>
</dbReference>
<dbReference type="Pfam" id="PF00271">
    <property type="entry name" value="Helicase_C"/>
    <property type="match status" value="1"/>
</dbReference>
<dbReference type="EMBL" id="MDYQ01000028">
    <property type="protein sequence ID" value="PRP86642.1"/>
    <property type="molecule type" value="Genomic_DNA"/>
</dbReference>
<dbReference type="GO" id="GO:0005524">
    <property type="term" value="F:ATP binding"/>
    <property type="evidence" value="ECO:0007669"/>
    <property type="project" value="UniProtKB-KW"/>
</dbReference>
<evidence type="ECO:0000259" key="10">
    <source>
        <dbReference type="PROSITE" id="PS51192"/>
    </source>
</evidence>
<dbReference type="OrthoDB" id="448448at2759"/>
<dbReference type="PANTHER" id="PTHR10799">
    <property type="entry name" value="SNF2/RAD54 HELICASE FAMILY"/>
    <property type="match status" value="1"/>
</dbReference>
<comment type="caution">
    <text evidence="12">The sequence shown here is derived from an EMBL/GenBank/DDBJ whole genome shotgun (WGS) entry which is preliminary data.</text>
</comment>
<evidence type="ECO:0000259" key="11">
    <source>
        <dbReference type="PROSITE" id="PS51194"/>
    </source>
</evidence>
<keyword evidence="5" id="KW-0067">ATP-binding</keyword>
<evidence type="ECO:0000256" key="4">
    <source>
        <dbReference type="ARBA" id="ARBA00022806"/>
    </source>
</evidence>
<evidence type="ECO:0000256" key="9">
    <source>
        <dbReference type="SAM" id="MobiDB-lite"/>
    </source>
</evidence>
<accession>A0A2P6NRN9</accession>
<dbReference type="InterPro" id="IPR000330">
    <property type="entry name" value="SNF2_N"/>
</dbReference>
<evidence type="ECO:0000256" key="6">
    <source>
        <dbReference type="ARBA" id="ARBA00022853"/>
    </source>
</evidence>
<keyword evidence="4" id="KW-0347">Helicase</keyword>
<dbReference type="STRING" id="1890364.A0A2P6NRN9"/>
<dbReference type="GO" id="GO:0006325">
    <property type="term" value="P:chromatin organization"/>
    <property type="evidence" value="ECO:0007669"/>
    <property type="project" value="UniProtKB-KW"/>
</dbReference>
<evidence type="ECO:0000313" key="13">
    <source>
        <dbReference type="Proteomes" id="UP000241769"/>
    </source>
</evidence>
<feature type="region of interest" description="Disordered" evidence="9">
    <location>
        <begin position="272"/>
        <end position="303"/>
    </location>
</feature>
<evidence type="ECO:0000256" key="7">
    <source>
        <dbReference type="ARBA" id="ARBA00023125"/>
    </source>
</evidence>
<evidence type="ECO:0000256" key="8">
    <source>
        <dbReference type="ARBA" id="ARBA00023242"/>
    </source>
</evidence>
<keyword evidence="6" id="KW-0156">Chromatin regulator</keyword>
<protein>
    <submittedName>
        <fullName evidence="12">Fun thirty related protein Fft2 (Predicted)</fullName>
    </submittedName>
</protein>
<dbReference type="AlphaFoldDB" id="A0A2P6NRN9"/>
<dbReference type="InterPro" id="IPR014001">
    <property type="entry name" value="Helicase_ATP-bd"/>
</dbReference>
<feature type="compositionally biased region" description="Acidic residues" evidence="9">
    <location>
        <begin position="291"/>
        <end position="303"/>
    </location>
</feature>